<evidence type="ECO:0000256" key="2">
    <source>
        <dbReference type="ARBA" id="ARBA00004141"/>
    </source>
</evidence>
<dbReference type="InterPro" id="IPR003661">
    <property type="entry name" value="HisK_dim/P_dom"/>
</dbReference>
<keyword evidence="6 13" id="KW-0812">Transmembrane</keyword>
<dbReference type="InterPro" id="IPR036890">
    <property type="entry name" value="HATPase_C_sf"/>
</dbReference>
<dbReference type="GO" id="GO:0000155">
    <property type="term" value="F:phosphorelay sensor kinase activity"/>
    <property type="evidence" value="ECO:0007669"/>
    <property type="project" value="InterPro"/>
</dbReference>
<organism evidence="16">
    <name type="scientific">Granulicella tundricola (strain ATCC BAA-1859 / DSM 23138 / MP5ACTX9)</name>
    <dbReference type="NCBI Taxonomy" id="1198114"/>
    <lineage>
        <taxon>Bacteria</taxon>
        <taxon>Pseudomonadati</taxon>
        <taxon>Acidobacteriota</taxon>
        <taxon>Terriglobia</taxon>
        <taxon>Terriglobales</taxon>
        <taxon>Acidobacteriaceae</taxon>
        <taxon>Granulicella</taxon>
    </lineage>
</organism>
<evidence type="ECO:0000256" key="1">
    <source>
        <dbReference type="ARBA" id="ARBA00000085"/>
    </source>
</evidence>
<keyword evidence="12 13" id="KW-0472">Membrane</keyword>
<dbReference type="RefSeq" id="WP_013580793.1">
    <property type="nucleotide sequence ID" value="NC_015064.1"/>
</dbReference>
<evidence type="ECO:0000256" key="4">
    <source>
        <dbReference type="ARBA" id="ARBA00022553"/>
    </source>
</evidence>
<dbReference type="EMBL" id="CP002480">
    <property type="protein sequence ID" value="ADW69477.1"/>
    <property type="molecule type" value="Genomic_DNA"/>
</dbReference>
<dbReference type="Pfam" id="PF13493">
    <property type="entry name" value="DUF4118"/>
    <property type="match status" value="1"/>
</dbReference>
<dbReference type="InterPro" id="IPR004358">
    <property type="entry name" value="Sig_transdc_His_kin-like_C"/>
</dbReference>
<dbReference type="Gene3D" id="1.20.120.620">
    <property type="entry name" value="Backbone structure of the membrane domain of e. Coli histidine kinase receptor kdpd"/>
    <property type="match status" value="1"/>
</dbReference>
<dbReference type="SMART" id="SM00387">
    <property type="entry name" value="HATPase_c"/>
    <property type="match status" value="1"/>
</dbReference>
<keyword evidence="9" id="KW-0067">ATP-binding</keyword>
<dbReference type="SUPFAM" id="SSF47384">
    <property type="entry name" value="Homodimeric domain of signal transducing histidine kinase"/>
    <property type="match status" value="1"/>
</dbReference>
<dbReference type="PaxDb" id="1198114-AciX9_2442"/>
<dbReference type="PANTHER" id="PTHR45569:SF1">
    <property type="entry name" value="SENSOR PROTEIN KDPD"/>
    <property type="match status" value="1"/>
</dbReference>
<keyword evidence="11" id="KW-0902">Two-component regulatory system</keyword>
<dbReference type="SMART" id="SM00388">
    <property type="entry name" value="HisKA"/>
    <property type="match status" value="1"/>
</dbReference>
<name>E8X5D0_GRATM</name>
<dbReference type="InterPro" id="IPR005467">
    <property type="entry name" value="His_kinase_dom"/>
</dbReference>
<evidence type="ECO:0000256" key="10">
    <source>
        <dbReference type="ARBA" id="ARBA00022989"/>
    </source>
</evidence>
<evidence type="ECO:0000256" key="7">
    <source>
        <dbReference type="ARBA" id="ARBA00022741"/>
    </source>
</evidence>
<feature type="domain" description="Histidine kinase" evidence="14">
    <location>
        <begin position="278"/>
        <end position="490"/>
    </location>
</feature>
<dbReference type="KEGG" id="acm:AciX9_2442"/>
<dbReference type="Gene3D" id="1.10.287.130">
    <property type="match status" value="1"/>
</dbReference>
<evidence type="ECO:0000256" key="8">
    <source>
        <dbReference type="ARBA" id="ARBA00022777"/>
    </source>
</evidence>
<comment type="catalytic activity">
    <reaction evidence="1">
        <text>ATP + protein L-histidine = ADP + protein N-phospho-L-histidine.</text>
        <dbReference type="EC" id="2.7.13.3"/>
    </reaction>
</comment>
<feature type="transmembrane region" description="Helical" evidence="13">
    <location>
        <begin position="50"/>
        <end position="69"/>
    </location>
</feature>
<dbReference type="PANTHER" id="PTHR45569">
    <property type="entry name" value="SENSOR PROTEIN KDPD"/>
    <property type="match status" value="1"/>
</dbReference>
<dbReference type="PROSITE" id="PS50109">
    <property type="entry name" value="HIS_KIN"/>
    <property type="match status" value="1"/>
</dbReference>
<evidence type="ECO:0000313" key="16">
    <source>
        <dbReference type="Proteomes" id="UP000000343"/>
    </source>
</evidence>
<dbReference type="Pfam" id="PF00512">
    <property type="entry name" value="HisKA"/>
    <property type="match status" value="1"/>
</dbReference>
<keyword evidence="5" id="KW-0808">Transferase</keyword>
<reference evidence="16" key="1">
    <citation type="submission" date="2011-01" db="EMBL/GenBank/DDBJ databases">
        <title>Complete sequence of chromosome of Acidobacterium sp. MP5ACTX9.</title>
        <authorList>
            <consortium name="US DOE Joint Genome Institute"/>
            <person name="Lucas S."/>
            <person name="Copeland A."/>
            <person name="Lapidus A."/>
            <person name="Cheng J.-F."/>
            <person name="Goodwin L."/>
            <person name="Pitluck S."/>
            <person name="Teshima H."/>
            <person name="Detter J.C."/>
            <person name="Han C."/>
            <person name="Tapia R."/>
            <person name="Land M."/>
            <person name="Hauser L."/>
            <person name="Kyrpides N."/>
            <person name="Ivanova N."/>
            <person name="Ovchinnikova G."/>
            <person name="Pagani I."/>
            <person name="Rawat S.R."/>
            <person name="Mannisto M."/>
            <person name="Haggblom M.M."/>
            <person name="Woyke T."/>
        </authorList>
    </citation>
    <scope>NUCLEOTIDE SEQUENCE [LARGE SCALE GENOMIC DNA]</scope>
    <source>
        <strain evidence="16">MP5ACTX9</strain>
    </source>
</reference>
<dbReference type="AlphaFoldDB" id="E8X5D0"/>
<dbReference type="PRINTS" id="PR00344">
    <property type="entry name" value="BCTRLSENSOR"/>
</dbReference>
<evidence type="ECO:0000313" key="15">
    <source>
        <dbReference type="EMBL" id="ADW69477.1"/>
    </source>
</evidence>
<dbReference type="HOGENOM" id="CLU_000445_89_5_0"/>
<protein>
    <recommendedName>
        <fullName evidence="3">histidine kinase</fullName>
        <ecNumber evidence="3">2.7.13.3</ecNumber>
    </recommendedName>
</protein>
<evidence type="ECO:0000256" key="3">
    <source>
        <dbReference type="ARBA" id="ARBA00012438"/>
    </source>
</evidence>
<sequence>MNLSFAKFEHAIARRITNPPHVEIARATIAVIITICLSASAFALHLNLASAISILLLATVVASIQWGVIQGTAVSLAAVGCLDFLFTAPLFKFSVHNRENWIALMTFEITALMVSRLSWKERLHAREQEYQRQGISKLYQLSNAILLVDTRSSWLEQLSALLREFFSVESVELWIAPDDRAFSATAEVNAVENAAYRVFAAGDDTDSVEGGWSHRVLRMGTSSIGGMVLQGWEVDPAIADAAGSLIAVAVERARSAQKESHAEAARNTEQLRTAVLDALAHGFKTPLTAIQTASSGLLAIGRLSEIQSELVEIIDQEVGMLAGLTSRLLRTAALDAREIKVRSSQVSLLPLVEGIVMEHDEETRRRIHIASPPVLMDIQADPQLLTLALAQVVDNASKYSTVGSRIDLRFIQDESRTIITVSNQSEPLRKEDLGRIFERYYRGAQAGKGPTGTGLGLSIVKKIAEAHGGDATATCQGNEISISLRLPGGTRLSNG</sequence>
<dbReference type="GO" id="GO:0005524">
    <property type="term" value="F:ATP binding"/>
    <property type="evidence" value="ECO:0007669"/>
    <property type="project" value="UniProtKB-KW"/>
</dbReference>
<keyword evidence="10 13" id="KW-1133">Transmembrane helix</keyword>
<keyword evidence="8 15" id="KW-0418">Kinase</keyword>
<gene>
    <name evidence="15" type="ordered locus">AciX9_2442</name>
</gene>
<dbReference type="InterPro" id="IPR036097">
    <property type="entry name" value="HisK_dim/P_sf"/>
</dbReference>
<keyword evidence="7" id="KW-0547">Nucleotide-binding</keyword>
<keyword evidence="16" id="KW-1185">Reference proteome</keyword>
<dbReference type="Proteomes" id="UP000000343">
    <property type="component" value="Chromosome"/>
</dbReference>
<accession>E8X5D0</accession>
<evidence type="ECO:0000256" key="12">
    <source>
        <dbReference type="ARBA" id="ARBA00023136"/>
    </source>
</evidence>
<evidence type="ECO:0000256" key="13">
    <source>
        <dbReference type="SAM" id="Phobius"/>
    </source>
</evidence>
<feature type="transmembrane region" description="Helical" evidence="13">
    <location>
        <begin position="24"/>
        <end position="44"/>
    </location>
</feature>
<dbReference type="OrthoDB" id="108917at2"/>
<evidence type="ECO:0000256" key="11">
    <source>
        <dbReference type="ARBA" id="ARBA00023012"/>
    </source>
</evidence>
<dbReference type="CDD" id="cd00075">
    <property type="entry name" value="HATPase"/>
    <property type="match status" value="1"/>
</dbReference>
<comment type="subcellular location">
    <subcellularLocation>
        <location evidence="2">Membrane</location>
        <topology evidence="2">Multi-pass membrane protein</topology>
    </subcellularLocation>
</comment>
<evidence type="ECO:0000256" key="6">
    <source>
        <dbReference type="ARBA" id="ARBA00022692"/>
    </source>
</evidence>
<proteinExistence type="predicted"/>
<dbReference type="STRING" id="1198114.AciX9_2442"/>
<dbReference type="Pfam" id="PF02518">
    <property type="entry name" value="HATPase_c"/>
    <property type="match status" value="1"/>
</dbReference>
<evidence type="ECO:0000256" key="9">
    <source>
        <dbReference type="ARBA" id="ARBA00022840"/>
    </source>
</evidence>
<dbReference type="InterPro" id="IPR038318">
    <property type="entry name" value="KdpD_sf"/>
</dbReference>
<keyword evidence="4" id="KW-0597">Phosphoprotein</keyword>
<dbReference type="SUPFAM" id="SSF55874">
    <property type="entry name" value="ATPase domain of HSP90 chaperone/DNA topoisomerase II/histidine kinase"/>
    <property type="match status" value="1"/>
</dbReference>
<dbReference type="Gene3D" id="3.30.565.10">
    <property type="entry name" value="Histidine kinase-like ATPase, C-terminal domain"/>
    <property type="match status" value="1"/>
</dbReference>
<dbReference type="eggNOG" id="COG2205">
    <property type="taxonomic scope" value="Bacteria"/>
</dbReference>
<dbReference type="CDD" id="cd00082">
    <property type="entry name" value="HisKA"/>
    <property type="match status" value="1"/>
</dbReference>
<dbReference type="InterPro" id="IPR003594">
    <property type="entry name" value="HATPase_dom"/>
</dbReference>
<evidence type="ECO:0000256" key="5">
    <source>
        <dbReference type="ARBA" id="ARBA00022679"/>
    </source>
</evidence>
<dbReference type="InterPro" id="IPR025201">
    <property type="entry name" value="KdpD_TM"/>
</dbReference>
<dbReference type="InterPro" id="IPR052023">
    <property type="entry name" value="Histidine_kinase_KdpD"/>
</dbReference>
<dbReference type="GO" id="GO:0005886">
    <property type="term" value="C:plasma membrane"/>
    <property type="evidence" value="ECO:0007669"/>
    <property type="project" value="TreeGrafter"/>
</dbReference>
<evidence type="ECO:0000259" key="14">
    <source>
        <dbReference type="PROSITE" id="PS50109"/>
    </source>
</evidence>
<dbReference type="EC" id="2.7.13.3" evidence="3"/>